<feature type="domain" description="BIG2" evidence="1">
    <location>
        <begin position="226"/>
        <end position="301"/>
    </location>
</feature>
<dbReference type="AlphaFoldDB" id="A0A5J4QSS3"/>
<proteinExistence type="predicted"/>
<dbReference type="EMBL" id="SNRY01002581">
    <property type="protein sequence ID" value="KAA6324395.1"/>
    <property type="molecule type" value="Genomic_DNA"/>
</dbReference>
<reference evidence="2" key="1">
    <citation type="submission" date="2019-03" db="EMBL/GenBank/DDBJ databases">
        <title>Single cell metagenomics reveals metabolic interactions within the superorganism composed of flagellate Streblomastix strix and complex community of Bacteroidetes bacteria on its surface.</title>
        <authorList>
            <person name="Treitli S.C."/>
            <person name="Kolisko M."/>
            <person name="Husnik F."/>
            <person name="Keeling P."/>
            <person name="Hampl V."/>
        </authorList>
    </citation>
    <scope>NUCLEOTIDE SEQUENCE</scope>
    <source>
        <strain evidence="2">STM</strain>
    </source>
</reference>
<comment type="caution">
    <text evidence="2">The sequence shown here is derived from an EMBL/GenBank/DDBJ whole genome shotgun (WGS) entry which is preliminary data.</text>
</comment>
<dbReference type="SMART" id="SM00635">
    <property type="entry name" value="BID_2"/>
    <property type="match status" value="5"/>
</dbReference>
<dbReference type="SUPFAM" id="SSF49373">
    <property type="entry name" value="Invasin/intimin cell-adhesion fragments"/>
    <property type="match status" value="4"/>
</dbReference>
<accession>A0A5J4QSS3</accession>
<dbReference type="InterPro" id="IPR008964">
    <property type="entry name" value="Invasin/intimin_cell_adhesion"/>
</dbReference>
<gene>
    <name evidence="2" type="ORF">EZS27_026276</name>
</gene>
<feature type="non-terminal residue" evidence="2">
    <location>
        <position position="803"/>
    </location>
</feature>
<organism evidence="2">
    <name type="scientific">termite gut metagenome</name>
    <dbReference type="NCBI Taxonomy" id="433724"/>
    <lineage>
        <taxon>unclassified sequences</taxon>
        <taxon>metagenomes</taxon>
        <taxon>organismal metagenomes</taxon>
    </lineage>
</organism>
<feature type="domain" description="BIG2" evidence="1">
    <location>
        <begin position="482"/>
        <end position="557"/>
    </location>
</feature>
<evidence type="ECO:0000259" key="1">
    <source>
        <dbReference type="SMART" id="SM00635"/>
    </source>
</evidence>
<evidence type="ECO:0000313" key="2">
    <source>
        <dbReference type="EMBL" id="KAA6324395.1"/>
    </source>
</evidence>
<feature type="domain" description="BIG2" evidence="1">
    <location>
        <begin position="312"/>
        <end position="385"/>
    </location>
</feature>
<dbReference type="InterPro" id="IPR003343">
    <property type="entry name" value="Big_2"/>
</dbReference>
<dbReference type="Gene3D" id="2.60.40.1080">
    <property type="match status" value="5"/>
</dbReference>
<dbReference type="Pfam" id="PF02368">
    <property type="entry name" value="Big_2"/>
    <property type="match status" value="4"/>
</dbReference>
<protein>
    <recommendedName>
        <fullName evidence="1">BIG2 domain-containing protein</fullName>
    </recommendedName>
</protein>
<feature type="domain" description="BIG2" evidence="1">
    <location>
        <begin position="139"/>
        <end position="214"/>
    </location>
</feature>
<sequence>MPLFLGGGLLTALNVGSVEITATSKQYTLQTNTVSIEITSDGAITPIEGVTPIIGETSSMQIDTERQYTAGVLPATADQTIIWSVDQIELATISETGLLHALAIGVVEITATSAIDHTKFSQVTITIVLPLFPIEVEEELTPINGPINLTIGEDAVYTAAVLPSDTDQSLIWTVDNPLLATISSEGVLHALSQGSVTIRATRVIDENQFVQLIVSILPAEEIPPVGVESVNPIQGLISLTVGDSEQYSATVSPNNADQSMLWSVDNLEIASISATGLLTTISSGSVKVIATSAIDSTKHAELLVTIAALEIPVESVSPIIGSTSIKLGSPSQYSASVLPSTVSQEIFWSVDTTSLATISNSGLLTPLLTGTIKVIATSTLDTSKVAELNITINPADPVSITLNGTNSLVLGTGVSSYSASILPVNALQDLIWVLDGESATGEVVGENYLLTPISAGSVVLTVKSVANNEILETLSITISLPPVTGMEVGTFSTTILVDEEINLEVSLFPALASQAVITSSESSAIVEIIGTHLVGISEGTTTITITSAKNPTIYQTFIINVTGLAERMNTFLHNLSNIDHKIVSADNSVFLYQTEIAKIFFNLTIPLTEKRDVGILYSDVNSAWNLIAFDERYALMGYAAYIGTEHTLGASSLDVFQNYQAAGMYELNEHGTISMTDGYFLYIMMEYGMKSYTHLEFDLAQPNYFLAYYGDGISDYDLYNITLGHPDELNELEAFADHYEIGYVIGQFTELLIAAAPATAVSNEVAEAILVPNPDNYGYRLYKDENFLETEVYTSPQLMSIHP</sequence>
<name>A0A5J4QSS3_9ZZZZ</name>
<feature type="domain" description="BIG2" evidence="1">
    <location>
        <begin position="46"/>
        <end position="124"/>
    </location>
</feature>